<dbReference type="InterPro" id="IPR011990">
    <property type="entry name" value="TPR-like_helical_dom_sf"/>
</dbReference>
<dbReference type="PROSITE" id="PS51375">
    <property type="entry name" value="PPR"/>
    <property type="match status" value="3"/>
</dbReference>
<dbReference type="Gene3D" id="1.25.40.10">
    <property type="entry name" value="Tetratricopeptide repeat domain"/>
    <property type="match status" value="3"/>
</dbReference>
<keyword evidence="3" id="KW-1133">Transmembrane helix</keyword>
<name>A0A4S4DIU1_CAMSN</name>
<evidence type="ECO:0000256" key="1">
    <source>
        <dbReference type="ARBA" id="ARBA00022737"/>
    </source>
</evidence>
<evidence type="ECO:0008006" key="6">
    <source>
        <dbReference type="Google" id="ProtNLM"/>
    </source>
</evidence>
<keyword evidence="1" id="KW-0677">Repeat</keyword>
<dbReference type="Pfam" id="PF13041">
    <property type="entry name" value="PPR_2"/>
    <property type="match status" value="2"/>
</dbReference>
<dbReference type="NCBIfam" id="TIGR00756">
    <property type="entry name" value="PPR"/>
    <property type="match status" value="3"/>
</dbReference>
<dbReference type="InterPro" id="IPR046960">
    <property type="entry name" value="PPR_At4g14850-like_plant"/>
</dbReference>
<dbReference type="Pfam" id="PF12854">
    <property type="entry name" value="PPR_1"/>
    <property type="match status" value="1"/>
</dbReference>
<feature type="repeat" description="PPR" evidence="2">
    <location>
        <begin position="3"/>
        <end position="33"/>
    </location>
</feature>
<dbReference type="EMBL" id="SDRB02011120">
    <property type="protein sequence ID" value="THG02753.1"/>
    <property type="molecule type" value="Genomic_DNA"/>
</dbReference>
<feature type="repeat" description="PPR" evidence="2">
    <location>
        <begin position="34"/>
        <end position="68"/>
    </location>
</feature>
<dbReference type="FunFam" id="1.25.40.10:FF:000243">
    <property type="entry name" value="Pentatricopeptide repeat-containing protein chloroplastic"/>
    <property type="match status" value="1"/>
</dbReference>
<evidence type="ECO:0000256" key="2">
    <source>
        <dbReference type="PROSITE-ProRule" id="PRU00708"/>
    </source>
</evidence>
<dbReference type="Proteomes" id="UP000306102">
    <property type="component" value="Unassembled WGS sequence"/>
</dbReference>
<dbReference type="GO" id="GO:0009451">
    <property type="term" value="P:RNA modification"/>
    <property type="evidence" value="ECO:0007669"/>
    <property type="project" value="InterPro"/>
</dbReference>
<organism evidence="4 5">
    <name type="scientific">Camellia sinensis var. sinensis</name>
    <name type="common">China tea</name>
    <dbReference type="NCBI Taxonomy" id="542762"/>
    <lineage>
        <taxon>Eukaryota</taxon>
        <taxon>Viridiplantae</taxon>
        <taxon>Streptophyta</taxon>
        <taxon>Embryophyta</taxon>
        <taxon>Tracheophyta</taxon>
        <taxon>Spermatophyta</taxon>
        <taxon>Magnoliopsida</taxon>
        <taxon>eudicotyledons</taxon>
        <taxon>Gunneridae</taxon>
        <taxon>Pentapetalae</taxon>
        <taxon>asterids</taxon>
        <taxon>Ericales</taxon>
        <taxon>Theaceae</taxon>
        <taxon>Camellia</taxon>
    </lineage>
</organism>
<comment type="caution">
    <text evidence="4">The sequence shown here is derived from an EMBL/GenBank/DDBJ whole genome shotgun (WGS) entry which is preliminary data.</text>
</comment>
<dbReference type="AlphaFoldDB" id="A0A4S4DIU1"/>
<feature type="transmembrane region" description="Helical" evidence="3">
    <location>
        <begin position="261"/>
        <end position="282"/>
    </location>
</feature>
<keyword evidence="3" id="KW-0472">Membrane</keyword>
<feature type="transmembrane region" description="Helical" evidence="3">
    <location>
        <begin position="294"/>
        <end position="314"/>
    </location>
</feature>
<keyword evidence="5" id="KW-1185">Reference proteome</keyword>
<feature type="repeat" description="PPR" evidence="2">
    <location>
        <begin position="206"/>
        <end position="240"/>
    </location>
</feature>
<dbReference type="Pfam" id="PF01535">
    <property type="entry name" value="PPR"/>
    <property type="match status" value="1"/>
</dbReference>
<evidence type="ECO:0000313" key="4">
    <source>
        <dbReference type="EMBL" id="THG02753.1"/>
    </source>
</evidence>
<evidence type="ECO:0000313" key="5">
    <source>
        <dbReference type="Proteomes" id="UP000306102"/>
    </source>
</evidence>
<protein>
    <recommendedName>
        <fullName evidence="6">Pentatricopeptide repeat-containing protein</fullName>
    </recommendedName>
</protein>
<sequence length="321" mass="35412">MRDIAAWNSMIYGYFCNGRVDDAMKLFEGMPCRNVISWTSMISGLDQHGKTNEALFLFQQMVVSGVEPTSSTFSTVITSCANVPHLQLGVQVHALVVMLGYSFDAFVTASLVTFYANCKQIDNCCKVFNEKLHINVVVWTALLTGYGLNHKHEDALKREGNEIHATAIKLCLETDAFVANSLIVLYSKCGNIKTGVVIFKNIGEKNIVSWNSIIVGCAQHGYGMWALAFFTQMIRVGVDPDEITFTGLLSSCSRSGMLQKGSLVCVGSGSTALFTFLLNKYSLGGSRRYRVIQAFRLFCGAIAAWVEVLMQVTWEAQGLRK</sequence>
<gene>
    <name evidence="4" type="ORF">TEA_009312</name>
</gene>
<dbReference type="PANTHER" id="PTHR47926:SF468">
    <property type="entry name" value="PENTATRICOPEPTIDE REPEAT-CONTAINING PROTEIN"/>
    <property type="match status" value="1"/>
</dbReference>
<dbReference type="InterPro" id="IPR002885">
    <property type="entry name" value="PPR_rpt"/>
</dbReference>
<dbReference type="PANTHER" id="PTHR47926">
    <property type="entry name" value="PENTATRICOPEPTIDE REPEAT-CONTAINING PROTEIN"/>
    <property type="match status" value="1"/>
</dbReference>
<evidence type="ECO:0000256" key="3">
    <source>
        <dbReference type="SAM" id="Phobius"/>
    </source>
</evidence>
<reference evidence="4 5" key="1">
    <citation type="journal article" date="2018" name="Proc. Natl. Acad. Sci. U.S.A.">
        <title>Draft genome sequence of Camellia sinensis var. sinensis provides insights into the evolution of the tea genome and tea quality.</title>
        <authorList>
            <person name="Wei C."/>
            <person name="Yang H."/>
            <person name="Wang S."/>
            <person name="Zhao J."/>
            <person name="Liu C."/>
            <person name="Gao L."/>
            <person name="Xia E."/>
            <person name="Lu Y."/>
            <person name="Tai Y."/>
            <person name="She G."/>
            <person name="Sun J."/>
            <person name="Cao H."/>
            <person name="Tong W."/>
            <person name="Gao Q."/>
            <person name="Li Y."/>
            <person name="Deng W."/>
            <person name="Jiang X."/>
            <person name="Wang W."/>
            <person name="Chen Q."/>
            <person name="Zhang S."/>
            <person name="Li H."/>
            <person name="Wu J."/>
            <person name="Wang P."/>
            <person name="Li P."/>
            <person name="Shi C."/>
            <person name="Zheng F."/>
            <person name="Jian J."/>
            <person name="Huang B."/>
            <person name="Shan D."/>
            <person name="Shi M."/>
            <person name="Fang C."/>
            <person name="Yue Y."/>
            <person name="Li F."/>
            <person name="Li D."/>
            <person name="Wei S."/>
            <person name="Han B."/>
            <person name="Jiang C."/>
            <person name="Yin Y."/>
            <person name="Xia T."/>
            <person name="Zhang Z."/>
            <person name="Bennetzen J.L."/>
            <person name="Zhao S."/>
            <person name="Wan X."/>
        </authorList>
    </citation>
    <scope>NUCLEOTIDE SEQUENCE [LARGE SCALE GENOMIC DNA]</scope>
    <source>
        <strain evidence="5">cv. Shuchazao</strain>
        <tissue evidence="4">Leaf</tissue>
    </source>
</reference>
<proteinExistence type="predicted"/>
<keyword evidence="3" id="KW-0812">Transmembrane</keyword>
<dbReference type="GO" id="GO:0003723">
    <property type="term" value="F:RNA binding"/>
    <property type="evidence" value="ECO:0007669"/>
    <property type="project" value="InterPro"/>
</dbReference>
<accession>A0A4S4DIU1</accession>